<comment type="subcellular location">
    <subcellularLocation>
        <location evidence="1">Cell membrane</location>
        <topology evidence="1">Multi-pass membrane protein</topology>
    </subcellularLocation>
</comment>
<dbReference type="Proteomes" id="UP000017090">
    <property type="component" value="Unassembled WGS sequence"/>
</dbReference>
<dbReference type="eggNOG" id="COG1284">
    <property type="taxonomic scope" value="Bacteria"/>
</dbReference>
<sequence>MSNSEPFSWKAAAIPYVATTVGSLLSAISINAFFLPHHLLSSGISGVAIMLYYALGFPIGISNLLINVPIMIGCYKYMGRSYTLLSIIGTFIYSAMIDAMSFTSQTQLIQEPIIAAIAGGILNGIAMGIIYKYNGNTGGLDVLGAIIKKFYSLEMGNAVMALNTVILLFAAYMFSLELAVLTFSATFISTYITNKVVVGLQQRKSVLIISNQSETIAKILMRYIGHGATYLAGKGAYTMQEKEIIYAVIKLTEVSKVKELVNKIDPQAFIIISDASEVVGKGFTAPPVKYHESPGESLSLPRTKKSMPPEY</sequence>
<dbReference type="STRING" id="1111454.HMPREF1250_0684"/>
<dbReference type="InterPro" id="IPR019264">
    <property type="entry name" value="DUF2179"/>
</dbReference>
<evidence type="ECO:0000313" key="9">
    <source>
        <dbReference type="EMBL" id="ERT60508.1"/>
    </source>
</evidence>
<keyword evidence="4 7" id="KW-1133">Transmembrane helix</keyword>
<feature type="transmembrane region" description="Helical" evidence="7">
    <location>
        <begin position="155"/>
        <end position="174"/>
    </location>
</feature>
<evidence type="ECO:0000313" key="10">
    <source>
        <dbReference type="Proteomes" id="UP000017090"/>
    </source>
</evidence>
<dbReference type="PIRSF" id="PIRSF006483">
    <property type="entry name" value="Membrane_protein_YitT"/>
    <property type="match status" value="1"/>
</dbReference>
<evidence type="ECO:0000256" key="3">
    <source>
        <dbReference type="ARBA" id="ARBA00022692"/>
    </source>
</evidence>
<evidence type="ECO:0000256" key="6">
    <source>
        <dbReference type="SAM" id="MobiDB-lite"/>
    </source>
</evidence>
<dbReference type="PATRIC" id="fig|1111454.3.peg.857"/>
<dbReference type="RefSeq" id="WP_023053391.1">
    <property type="nucleotide sequence ID" value="NZ_AWXA01000021.1"/>
</dbReference>
<dbReference type="AlphaFoldDB" id="U7UPV8"/>
<dbReference type="CDD" id="cd16380">
    <property type="entry name" value="YitT_C"/>
    <property type="match status" value="1"/>
</dbReference>
<dbReference type="OrthoDB" id="9779786at2"/>
<feature type="domain" description="DUF2179" evidence="8">
    <location>
        <begin position="226"/>
        <end position="280"/>
    </location>
</feature>
<dbReference type="EMBL" id="AWXA01000021">
    <property type="protein sequence ID" value="ERT60508.1"/>
    <property type="molecule type" value="Genomic_DNA"/>
</dbReference>
<evidence type="ECO:0000259" key="8">
    <source>
        <dbReference type="Pfam" id="PF10035"/>
    </source>
</evidence>
<dbReference type="Pfam" id="PF02588">
    <property type="entry name" value="YitT_membrane"/>
    <property type="match status" value="1"/>
</dbReference>
<dbReference type="GO" id="GO:0005886">
    <property type="term" value="C:plasma membrane"/>
    <property type="evidence" value="ECO:0007669"/>
    <property type="project" value="UniProtKB-SubCell"/>
</dbReference>
<feature type="region of interest" description="Disordered" evidence="6">
    <location>
        <begin position="290"/>
        <end position="311"/>
    </location>
</feature>
<feature type="transmembrane region" description="Helical" evidence="7">
    <location>
        <begin position="180"/>
        <end position="200"/>
    </location>
</feature>
<dbReference type="InterPro" id="IPR051461">
    <property type="entry name" value="UPF0750_membrane"/>
</dbReference>
<organism evidence="9 10">
    <name type="scientific">Megasphaera vaginalis</name>
    <name type="common">ex Srinivasan et al. 2021</name>
    <dbReference type="NCBI Taxonomy" id="1111454"/>
    <lineage>
        <taxon>Bacteria</taxon>
        <taxon>Bacillati</taxon>
        <taxon>Bacillota</taxon>
        <taxon>Negativicutes</taxon>
        <taxon>Veillonellales</taxon>
        <taxon>Veillonellaceae</taxon>
        <taxon>Megasphaera</taxon>
    </lineage>
</organism>
<keyword evidence="2" id="KW-1003">Cell membrane</keyword>
<dbReference type="PANTHER" id="PTHR33545:SF5">
    <property type="entry name" value="UPF0750 MEMBRANE PROTEIN YITT"/>
    <property type="match status" value="1"/>
</dbReference>
<dbReference type="Pfam" id="PF10035">
    <property type="entry name" value="DUF2179"/>
    <property type="match status" value="1"/>
</dbReference>
<evidence type="ECO:0000256" key="7">
    <source>
        <dbReference type="SAM" id="Phobius"/>
    </source>
</evidence>
<protein>
    <submittedName>
        <fullName evidence="9">PF10035 family protein</fullName>
    </submittedName>
</protein>
<dbReference type="InterPro" id="IPR015867">
    <property type="entry name" value="N-reg_PII/ATP_PRibTrfase_C"/>
</dbReference>
<evidence type="ECO:0000256" key="5">
    <source>
        <dbReference type="ARBA" id="ARBA00023136"/>
    </source>
</evidence>
<comment type="caution">
    <text evidence="9">The sequence shown here is derived from an EMBL/GenBank/DDBJ whole genome shotgun (WGS) entry which is preliminary data.</text>
</comment>
<evidence type="ECO:0000256" key="2">
    <source>
        <dbReference type="ARBA" id="ARBA00022475"/>
    </source>
</evidence>
<feature type="transmembrane region" description="Helical" evidence="7">
    <location>
        <begin position="12"/>
        <end position="35"/>
    </location>
</feature>
<dbReference type="Gene3D" id="3.30.70.120">
    <property type="match status" value="1"/>
</dbReference>
<reference evidence="9 10" key="1">
    <citation type="submission" date="2013-09" db="EMBL/GenBank/DDBJ databases">
        <authorList>
            <person name="Durkin A.S."/>
            <person name="Haft D.R."/>
            <person name="McCorrison J."/>
            <person name="Torralba M."/>
            <person name="Gillis M."/>
            <person name="Haft D.H."/>
            <person name="Methe B."/>
            <person name="Sutton G."/>
            <person name="Nelson K.E."/>
        </authorList>
    </citation>
    <scope>NUCLEOTIDE SEQUENCE [LARGE SCALE GENOMIC DNA]</scope>
    <source>
        <strain evidence="9 10">BV3C16-1</strain>
    </source>
</reference>
<proteinExistence type="predicted"/>
<feature type="transmembrane region" description="Helical" evidence="7">
    <location>
        <begin position="113"/>
        <end position="134"/>
    </location>
</feature>
<dbReference type="InterPro" id="IPR003740">
    <property type="entry name" value="YitT"/>
</dbReference>
<keyword evidence="5 7" id="KW-0472">Membrane</keyword>
<evidence type="ECO:0000256" key="4">
    <source>
        <dbReference type="ARBA" id="ARBA00022989"/>
    </source>
</evidence>
<dbReference type="PANTHER" id="PTHR33545">
    <property type="entry name" value="UPF0750 MEMBRANE PROTEIN YITT-RELATED"/>
    <property type="match status" value="1"/>
</dbReference>
<gene>
    <name evidence="9" type="ORF">HMPREF1250_0684</name>
</gene>
<accession>U7UPV8</accession>
<evidence type="ECO:0000256" key="1">
    <source>
        <dbReference type="ARBA" id="ARBA00004651"/>
    </source>
</evidence>
<keyword evidence="3 7" id="KW-0812">Transmembrane</keyword>
<keyword evidence="10" id="KW-1185">Reference proteome</keyword>
<feature type="transmembrane region" description="Helical" evidence="7">
    <location>
        <begin position="47"/>
        <end position="70"/>
    </location>
</feature>
<feature type="transmembrane region" description="Helical" evidence="7">
    <location>
        <begin position="82"/>
        <end position="101"/>
    </location>
</feature>
<name>U7UPV8_9FIRM</name>